<dbReference type="SUPFAM" id="SSF48403">
    <property type="entry name" value="Ankyrin repeat"/>
    <property type="match status" value="1"/>
</dbReference>
<evidence type="ECO:0008006" key="3">
    <source>
        <dbReference type="Google" id="ProtNLM"/>
    </source>
</evidence>
<sequence>MSESDIQEYLAEIENIHDLLVEYIEEDNEMKFSDIINLFENKKIQENKQKFTSVLYLLSKFSNNYHRLPNFFTKLEKIITYFQITIKRYFTNEQIFNIFKGNNRILLFLLTQQILQPYEKIYNFMLHNDYLAYFYKEIKSSMSEKMQKNLISKHPEILDEKAYEMKRLIGENDSHICQLIRNDSIDEFVQFITQANLNTQSHIKYSIFETNSFLLKKLKVSLIKYAAFCGSVNIFQYLKMNGAKVKPSLLLFAIHSNSTEMISIIESLFPENSTEFYHLCLKEAAKCHHNNVATHILNNLPDDKDKDIIFFTQSLKYYNFFNLDKIPNFEENKRSIYFYLWNYDYIFLVQKLTQVQDDGMSLIIS</sequence>
<dbReference type="PANTHER" id="PTHR24159">
    <property type="match status" value="1"/>
</dbReference>
<dbReference type="PANTHER" id="PTHR24159:SF5">
    <property type="entry name" value="ANK_REP_REGION DOMAIN-CONTAINING PROTEIN"/>
    <property type="match status" value="1"/>
</dbReference>
<dbReference type="Proteomes" id="UP001470230">
    <property type="component" value="Unassembled WGS sequence"/>
</dbReference>
<reference evidence="1 2" key="1">
    <citation type="submission" date="2024-04" db="EMBL/GenBank/DDBJ databases">
        <title>Tritrichomonas musculus Genome.</title>
        <authorList>
            <person name="Alves-Ferreira E."/>
            <person name="Grigg M."/>
            <person name="Lorenzi H."/>
            <person name="Galac M."/>
        </authorList>
    </citation>
    <scope>NUCLEOTIDE SEQUENCE [LARGE SCALE GENOMIC DNA]</scope>
    <source>
        <strain evidence="1 2">EAF2021</strain>
    </source>
</reference>
<gene>
    <name evidence="1" type="ORF">M9Y10_030169</name>
</gene>
<name>A0ABR2KPT3_9EUKA</name>
<organism evidence="1 2">
    <name type="scientific">Tritrichomonas musculus</name>
    <dbReference type="NCBI Taxonomy" id="1915356"/>
    <lineage>
        <taxon>Eukaryota</taxon>
        <taxon>Metamonada</taxon>
        <taxon>Parabasalia</taxon>
        <taxon>Tritrichomonadida</taxon>
        <taxon>Tritrichomonadidae</taxon>
        <taxon>Tritrichomonas</taxon>
    </lineage>
</organism>
<accession>A0ABR2KPT3</accession>
<proteinExistence type="predicted"/>
<dbReference type="InterPro" id="IPR036770">
    <property type="entry name" value="Ankyrin_rpt-contain_sf"/>
</dbReference>
<evidence type="ECO:0000313" key="1">
    <source>
        <dbReference type="EMBL" id="KAK8892917.1"/>
    </source>
</evidence>
<dbReference type="EMBL" id="JAPFFF010000004">
    <property type="protein sequence ID" value="KAK8892917.1"/>
    <property type="molecule type" value="Genomic_DNA"/>
</dbReference>
<evidence type="ECO:0000313" key="2">
    <source>
        <dbReference type="Proteomes" id="UP001470230"/>
    </source>
</evidence>
<comment type="caution">
    <text evidence="1">The sequence shown here is derived from an EMBL/GenBank/DDBJ whole genome shotgun (WGS) entry which is preliminary data.</text>
</comment>
<keyword evidence="2" id="KW-1185">Reference proteome</keyword>
<protein>
    <recommendedName>
        <fullName evidence="3">DUF3447 domain-containing protein</fullName>
    </recommendedName>
</protein>